<feature type="region of interest" description="Disordered" evidence="2">
    <location>
        <begin position="239"/>
        <end position="269"/>
    </location>
</feature>
<keyword evidence="1" id="KW-0175">Coiled coil</keyword>
<feature type="compositionally biased region" description="Basic and acidic residues" evidence="2">
    <location>
        <begin position="205"/>
        <end position="224"/>
    </location>
</feature>
<feature type="compositionally biased region" description="Basic residues" evidence="2">
    <location>
        <begin position="171"/>
        <end position="183"/>
    </location>
</feature>
<feature type="signal peptide" evidence="3">
    <location>
        <begin position="1"/>
        <end position="23"/>
    </location>
</feature>
<organism evidence="4 5">
    <name type="scientific">Lactuca sativa</name>
    <name type="common">Garden lettuce</name>
    <dbReference type="NCBI Taxonomy" id="4236"/>
    <lineage>
        <taxon>Eukaryota</taxon>
        <taxon>Viridiplantae</taxon>
        <taxon>Streptophyta</taxon>
        <taxon>Embryophyta</taxon>
        <taxon>Tracheophyta</taxon>
        <taxon>Spermatophyta</taxon>
        <taxon>Magnoliopsida</taxon>
        <taxon>eudicotyledons</taxon>
        <taxon>Gunneridae</taxon>
        <taxon>Pentapetalae</taxon>
        <taxon>asterids</taxon>
        <taxon>campanulids</taxon>
        <taxon>Asterales</taxon>
        <taxon>Asteraceae</taxon>
        <taxon>Cichorioideae</taxon>
        <taxon>Cichorieae</taxon>
        <taxon>Lactucinae</taxon>
        <taxon>Lactuca</taxon>
    </lineage>
</organism>
<protein>
    <submittedName>
        <fullName evidence="4">Uncharacterized protein</fullName>
    </submittedName>
</protein>
<keyword evidence="5" id="KW-1185">Reference proteome</keyword>
<comment type="caution">
    <text evidence="4">The sequence shown here is derived from an EMBL/GenBank/DDBJ whole genome shotgun (WGS) entry which is preliminary data.</text>
</comment>
<sequence>MGVTGNDCASKLFMGLMLWLYTGQNVDYGSILWAQLIQSTHSVTRHSGISYARFWTIVVNRAIKQLKIPLMSDALMASIATLHTTSIIMADRSKFSFVDLIPEAMFRDVPPSGKILEGCRSLTPSGCRPLTDEFQAILAEADKTKKGGRGSKKAAKKDTGKEGPSEAAKPPSKKKQPAKRRKSLTPSSSQSEGDNSESNTKSKIRIKEDPPIHNEEDEPVRTEEQEYVRIEEVEQVRNEPAVHTEVPSPNREVTPPLNDYVPSPPPSLKTTTSIPITIAPPPPPISSQLATTIPVSIPMFIESTISSHTSTTPISFSSHVTPPISPIRTNDPEMIFGDDEDDDLDGFAYSPFQTRIDGEDEVSTMIGELKSLHEKIDQLILASNSILERVMKEHTANVSTLSKVVSDSTDVCKTTTKKVGKLIVETIEFMGDYKNTYNANTVTANKAIQNAGTIKANFVELRKAFQSDHDAFYSSITAKITKLQEDLATENKIMDALALKEEKCKVLENKLHYTTKQVDDLLAEKAVTRSCISNMTRLLFDIIETCNPMISIIVKKHSAEKLRPVFAMLHRLEGVSTSMSFLKQGGEGSSKVQTNENPKAPIKPPVIKQEPKRKEKLFNEEPIIDDSEDEEPNEIELKRRKARKVEIDEHTRIVKEAEEKERAEKEAQATLKSKMLLFPKWTLKRIQNQAVDMPSQYWLDPITSFEIQNTKDSQLELPITPKAFRFCAFVKVANVTFIDSTADQLLFAFYLKHIKPRYETWSASKIVSMKVTGPIETESFPNAKLKVARGSTCQAYEFTLADLPCLNPHDWMIEGEVRTCGVLSCTFNQVIYPGIGMMDVDIATVLRQKPSVVPKEAPKDFEKFKPGKIYKEGWFMVYTSRDFQEANRCKLYFHLEDKHLFTTTCLEFISELVARFKDNNKDDVKCFTNVITCYIQVCKLVLSFITKVYEVQKRIKN</sequence>
<feature type="chain" id="PRO_5040509560" evidence="3">
    <location>
        <begin position="24"/>
        <end position="957"/>
    </location>
</feature>
<keyword evidence="3" id="KW-0732">Signal</keyword>
<feature type="region of interest" description="Disordered" evidence="2">
    <location>
        <begin position="583"/>
        <end position="605"/>
    </location>
</feature>
<evidence type="ECO:0000256" key="3">
    <source>
        <dbReference type="SAM" id="SignalP"/>
    </source>
</evidence>
<name>A0A9R1VXZ3_LACSA</name>
<dbReference type="Proteomes" id="UP000235145">
    <property type="component" value="Unassembled WGS sequence"/>
</dbReference>
<proteinExistence type="predicted"/>
<evidence type="ECO:0000256" key="2">
    <source>
        <dbReference type="SAM" id="MobiDB-lite"/>
    </source>
</evidence>
<evidence type="ECO:0000313" key="4">
    <source>
        <dbReference type="EMBL" id="KAJ0212498.1"/>
    </source>
</evidence>
<reference evidence="4 5" key="1">
    <citation type="journal article" date="2017" name="Nat. Commun.">
        <title>Genome assembly with in vitro proximity ligation data and whole-genome triplication in lettuce.</title>
        <authorList>
            <person name="Reyes-Chin-Wo S."/>
            <person name="Wang Z."/>
            <person name="Yang X."/>
            <person name="Kozik A."/>
            <person name="Arikit S."/>
            <person name="Song C."/>
            <person name="Xia L."/>
            <person name="Froenicke L."/>
            <person name="Lavelle D.O."/>
            <person name="Truco M.J."/>
            <person name="Xia R."/>
            <person name="Zhu S."/>
            <person name="Xu C."/>
            <person name="Xu H."/>
            <person name="Xu X."/>
            <person name="Cox K."/>
            <person name="Korf I."/>
            <person name="Meyers B.C."/>
            <person name="Michelmore R.W."/>
        </authorList>
    </citation>
    <scope>NUCLEOTIDE SEQUENCE [LARGE SCALE GENOMIC DNA]</scope>
    <source>
        <strain evidence="5">cv. Salinas</strain>
        <tissue evidence="4">Seedlings</tissue>
    </source>
</reference>
<dbReference type="EMBL" id="NBSK02000004">
    <property type="protein sequence ID" value="KAJ0212498.1"/>
    <property type="molecule type" value="Genomic_DNA"/>
</dbReference>
<feature type="coiled-coil region" evidence="1">
    <location>
        <begin position="640"/>
        <end position="674"/>
    </location>
</feature>
<feature type="compositionally biased region" description="Low complexity" evidence="2">
    <location>
        <begin position="187"/>
        <end position="199"/>
    </location>
</feature>
<feature type="compositionally biased region" description="Basic residues" evidence="2">
    <location>
        <begin position="146"/>
        <end position="155"/>
    </location>
</feature>
<dbReference type="AlphaFoldDB" id="A0A9R1VXZ3"/>
<evidence type="ECO:0000313" key="5">
    <source>
        <dbReference type="Proteomes" id="UP000235145"/>
    </source>
</evidence>
<feature type="region of interest" description="Disordered" evidence="2">
    <location>
        <begin position="141"/>
        <end position="224"/>
    </location>
</feature>
<accession>A0A9R1VXZ3</accession>
<evidence type="ECO:0000256" key="1">
    <source>
        <dbReference type="SAM" id="Coils"/>
    </source>
</evidence>
<gene>
    <name evidence="4" type="ORF">LSAT_V11C400221470</name>
</gene>